<dbReference type="EMBL" id="KN831995">
    <property type="protein sequence ID" value="KIO00540.1"/>
    <property type="molecule type" value="Genomic_DNA"/>
</dbReference>
<evidence type="ECO:0008006" key="3">
    <source>
        <dbReference type="Google" id="ProtNLM"/>
    </source>
</evidence>
<dbReference type="AlphaFoldDB" id="A0A0C3NHP3"/>
<proteinExistence type="predicted"/>
<accession>A0A0C3NHP3</accession>
<dbReference type="STRING" id="870435.A0A0C3NHP3"/>
<keyword evidence="2" id="KW-1185">Reference proteome</keyword>
<dbReference type="OrthoDB" id="1681765at2759"/>
<feature type="non-terminal residue" evidence="1">
    <location>
        <position position="92"/>
    </location>
</feature>
<name>A0A0C3NHP3_PISTI</name>
<dbReference type="InParanoid" id="A0A0C3NHP3"/>
<reference evidence="2" key="2">
    <citation type="submission" date="2015-01" db="EMBL/GenBank/DDBJ databases">
        <title>Evolutionary Origins and Diversification of the Mycorrhizal Mutualists.</title>
        <authorList>
            <consortium name="DOE Joint Genome Institute"/>
            <consortium name="Mycorrhizal Genomics Consortium"/>
            <person name="Kohler A."/>
            <person name="Kuo A."/>
            <person name="Nagy L.G."/>
            <person name="Floudas D."/>
            <person name="Copeland A."/>
            <person name="Barry K.W."/>
            <person name="Cichocki N."/>
            <person name="Veneault-Fourrey C."/>
            <person name="LaButti K."/>
            <person name="Lindquist E.A."/>
            <person name="Lipzen A."/>
            <person name="Lundell T."/>
            <person name="Morin E."/>
            <person name="Murat C."/>
            <person name="Riley R."/>
            <person name="Ohm R."/>
            <person name="Sun H."/>
            <person name="Tunlid A."/>
            <person name="Henrissat B."/>
            <person name="Grigoriev I.V."/>
            <person name="Hibbett D.S."/>
            <person name="Martin F."/>
        </authorList>
    </citation>
    <scope>NUCLEOTIDE SEQUENCE [LARGE SCALE GENOMIC DNA]</scope>
    <source>
        <strain evidence="2">Marx 270</strain>
    </source>
</reference>
<dbReference type="Proteomes" id="UP000054217">
    <property type="component" value="Unassembled WGS sequence"/>
</dbReference>
<sequence length="92" mass="10518">VTGLSIRHVGEHFQRSNSMISKYFKKILFTFLSGDIYSKYVQLPCSDAPIHPTIHDNPKFFPFFTDTVGAIDGMHIVCAPSLEERDAMRNRK</sequence>
<feature type="non-terminal residue" evidence="1">
    <location>
        <position position="1"/>
    </location>
</feature>
<protein>
    <recommendedName>
        <fullName evidence="3">DDE Tnp4 domain-containing protein</fullName>
    </recommendedName>
</protein>
<evidence type="ECO:0000313" key="1">
    <source>
        <dbReference type="EMBL" id="KIO00540.1"/>
    </source>
</evidence>
<gene>
    <name evidence="1" type="ORF">M404DRAFT_116437</name>
</gene>
<organism evidence="1 2">
    <name type="scientific">Pisolithus tinctorius Marx 270</name>
    <dbReference type="NCBI Taxonomy" id="870435"/>
    <lineage>
        <taxon>Eukaryota</taxon>
        <taxon>Fungi</taxon>
        <taxon>Dikarya</taxon>
        <taxon>Basidiomycota</taxon>
        <taxon>Agaricomycotina</taxon>
        <taxon>Agaricomycetes</taxon>
        <taxon>Agaricomycetidae</taxon>
        <taxon>Boletales</taxon>
        <taxon>Sclerodermatineae</taxon>
        <taxon>Pisolithaceae</taxon>
        <taxon>Pisolithus</taxon>
    </lineage>
</organism>
<reference evidence="1 2" key="1">
    <citation type="submission" date="2014-04" db="EMBL/GenBank/DDBJ databases">
        <authorList>
            <consortium name="DOE Joint Genome Institute"/>
            <person name="Kuo A."/>
            <person name="Kohler A."/>
            <person name="Costa M.D."/>
            <person name="Nagy L.G."/>
            <person name="Floudas D."/>
            <person name="Copeland A."/>
            <person name="Barry K.W."/>
            <person name="Cichocki N."/>
            <person name="Veneault-Fourrey C."/>
            <person name="LaButti K."/>
            <person name="Lindquist E.A."/>
            <person name="Lipzen A."/>
            <person name="Lundell T."/>
            <person name="Morin E."/>
            <person name="Murat C."/>
            <person name="Sun H."/>
            <person name="Tunlid A."/>
            <person name="Henrissat B."/>
            <person name="Grigoriev I.V."/>
            <person name="Hibbett D.S."/>
            <person name="Martin F."/>
            <person name="Nordberg H.P."/>
            <person name="Cantor M.N."/>
            <person name="Hua S.X."/>
        </authorList>
    </citation>
    <scope>NUCLEOTIDE SEQUENCE [LARGE SCALE GENOMIC DNA]</scope>
    <source>
        <strain evidence="1 2">Marx 270</strain>
    </source>
</reference>
<evidence type="ECO:0000313" key="2">
    <source>
        <dbReference type="Proteomes" id="UP000054217"/>
    </source>
</evidence>
<dbReference type="HOGENOM" id="CLU_040082_6_1_1"/>